<keyword evidence="3" id="KW-0648">Protein biosynthesis</keyword>
<evidence type="ECO:0000259" key="6">
    <source>
        <dbReference type="Pfam" id="PF00707"/>
    </source>
</evidence>
<dbReference type="GO" id="GO:0043022">
    <property type="term" value="F:ribosome binding"/>
    <property type="evidence" value="ECO:0007669"/>
    <property type="project" value="TreeGrafter"/>
</dbReference>
<dbReference type="SUPFAM" id="SSF54364">
    <property type="entry name" value="Translation initiation factor IF3, N-terminal domain"/>
    <property type="match status" value="1"/>
</dbReference>
<feature type="region of interest" description="Disordered" evidence="5">
    <location>
        <begin position="136"/>
        <end position="156"/>
    </location>
</feature>
<dbReference type="InterPro" id="IPR036787">
    <property type="entry name" value="T_IF-3_N_sf"/>
</dbReference>
<dbReference type="GO" id="GO:0003743">
    <property type="term" value="F:translation initiation factor activity"/>
    <property type="evidence" value="ECO:0007669"/>
    <property type="project" value="UniProtKB-UniRule"/>
</dbReference>
<evidence type="ECO:0000256" key="2">
    <source>
        <dbReference type="ARBA" id="ARBA00022540"/>
    </source>
</evidence>
<dbReference type="InterPro" id="IPR019815">
    <property type="entry name" value="Translation_initiation_fac_3_C"/>
</dbReference>
<dbReference type="InterPro" id="IPR001288">
    <property type="entry name" value="Translation_initiation_fac_3"/>
</dbReference>
<feature type="domain" description="Translation initiation factor 3 C-terminal" evidence="6">
    <location>
        <begin position="76"/>
        <end position="156"/>
    </location>
</feature>
<dbReference type="GO" id="GO:0032790">
    <property type="term" value="P:ribosome disassembly"/>
    <property type="evidence" value="ECO:0007669"/>
    <property type="project" value="TreeGrafter"/>
</dbReference>
<feature type="compositionally biased region" description="Polar residues" evidence="5">
    <location>
        <begin position="141"/>
        <end position="156"/>
    </location>
</feature>
<protein>
    <recommendedName>
        <fullName evidence="4">Translation initiation factor IF-3</fullName>
    </recommendedName>
</protein>
<proteinExistence type="inferred from homology"/>
<dbReference type="GO" id="GO:0005737">
    <property type="term" value="C:cytoplasm"/>
    <property type="evidence" value="ECO:0007669"/>
    <property type="project" value="UniProtKB-ARBA"/>
</dbReference>
<evidence type="ECO:0000313" key="8">
    <source>
        <dbReference type="EMBL" id="GIO30696.1"/>
    </source>
</evidence>
<gene>
    <name evidence="8" type="primary">infC_1</name>
    <name evidence="8" type="ORF">J2TS6_18370</name>
</gene>
<comment type="similarity">
    <text evidence="1">Belongs to the IF-3 family.</text>
</comment>
<comment type="caution">
    <text evidence="8">The sequence shown here is derived from an EMBL/GenBank/DDBJ whole genome shotgun (WGS) entry which is preliminary data.</text>
</comment>
<dbReference type="InterPro" id="IPR019814">
    <property type="entry name" value="Translation_initiation_fac_3_N"/>
</dbReference>
<dbReference type="PANTHER" id="PTHR10938:SF0">
    <property type="entry name" value="TRANSLATION INITIATION FACTOR IF-3, MITOCHONDRIAL"/>
    <property type="match status" value="1"/>
</dbReference>
<sequence>MLMNEKIKASEVELTGLHGEDLGVMPTAEALALAKKLKVDLVCTSLMSSPPPCRLIGAGDAKREKQQAKAAERGMKVKEIRLTPQIEEHDYETKRRQAEKILQSGDAVLLVVRIKGKEGTAAKELLERLAKDLSHAGHRTSGIQLSGKQASVQLNP</sequence>
<dbReference type="InterPro" id="IPR036788">
    <property type="entry name" value="T_IF-3_C_sf"/>
</dbReference>
<accession>A0A919XDH1</accession>
<dbReference type="Pfam" id="PF05198">
    <property type="entry name" value="IF3_N"/>
    <property type="match status" value="1"/>
</dbReference>
<dbReference type="Proteomes" id="UP000679779">
    <property type="component" value="Unassembled WGS sequence"/>
</dbReference>
<dbReference type="RefSeq" id="WP_160040996.1">
    <property type="nucleotide sequence ID" value="NZ_BORQ01000002.1"/>
</dbReference>
<dbReference type="NCBIfam" id="TIGR00168">
    <property type="entry name" value="infC"/>
    <property type="match status" value="1"/>
</dbReference>
<keyword evidence="9" id="KW-1185">Reference proteome</keyword>
<dbReference type="EMBL" id="BORQ01000002">
    <property type="protein sequence ID" value="GIO30696.1"/>
    <property type="molecule type" value="Genomic_DNA"/>
</dbReference>
<dbReference type="Gene3D" id="3.10.20.80">
    <property type="entry name" value="Translation initiation factor 3 (IF-3), N-terminal domain"/>
    <property type="match status" value="1"/>
</dbReference>
<evidence type="ECO:0000313" key="9">
    <source>
        <dbReference type="Proteomes" id="UP000679779"/>
    </source>
</evidence>
<dbReference type="PANTHER" id="PTHR10938">
    <property type="entry name" value="TRANSLATION INITIATION FACTOR IF-3"/>
    <property type="match status" value="1"/>
</dbReference>
<organism evidence="8 9">
    <name type="scientific">Paenibacillus albilobatus</name>
    <dbReference type="NCBI Taxonomy" id="2716884"/>
    <lineage>
        <taxon>Bacteria</taxon>
        <taxon>Bacillati</taxon>
        <taxon>Bacillota</taxon>
        <taxon>Bacilli</taxon>
        <taxon>Bacillales</taxon>
        <taxon>Paenibacillaceae</taxon>
        <taxon>Paenibacillus</taxon>
    </lineage>
</organism>
<evidence type="ECO:0000256" key="4">
    <source>
        <dbReference type="NCBIfam" id="TIGR00168"/>
    </source>
</evidence>
<evidence type="ECO:0000259" key="7">
    <source>
        <dbReference type="Pfam" id="PF05198"/>
    </source>
</evidence>
<evidence type="ECO:0000256" key="5">
    <source>
        <dbReference type="SAM" id="MobiDB-lite"/>
    </source>
</evidence>
<reference evidence="8" key="1">
    <citation type="submission" date="2021-03" db="EMBL/GenBank/DDBJ databases">
        <title>Antimicrobial resistance genes in bacteria isolated from Japanese honey, and their potential for conferring macrolide and lincosamide resistance in the American foulbrood pathogen Paenibacillus larvae.</title>
        <authorList>
            <person name="Okamoto M."/>
            <person name="Kumagai M."/>
            <person name="Kanamori H."/>
            <person name="Takamatsu D."/>
        </authorList>
    </citation>
    <scope>NUCLEOTIDE SEQUENCE</scope>
    <source>
        <strain evidence="8">J2TS6</strain>
    </source>
</reference>
<dbReference type="AlphaFoldDB" id="A0A919XDH1"/>
<dbReference type="Gene3D" id="3.30.110.10">
    <property type="entry name" value="Translation initiation factor 3 (IF-3), C-terminal domain"/>
    <property type="match status" value="1"/>
</dbReference>
<dbReference type="SUPFAM" id="SSF55200">
    <property type="entry name" value="Translation initiation factor IF3, C-terminal domain"/>
    <property type="match status" value="1"/>
</dbReference>
<evidence type="ECO:0000256" key="3">
    <source>
        <dbReference type="ARBA" id="ARBA00022917"/>
    </source>
</evidence>
<feature type="domain" description="Translation initiation factor 3 N-terminal" evidence="7">
    <location>
        <begin position="3"/>
        <end position="69"/>
    </location>
</feature>
<evidence type="ECO:0000256" key="1">
    <source>
        <dbReference type="ARBA" id="ARBA00005439"/>
    </source>
</evidence>
<dbReference type="Pfam" id="PF00707">
    <property type="entry name" value="IF3_C"/>
    <property type="match status" value="1"/>
</dbReference>
<keyword evidence="2 8" id="KW-0396">Initiation factor</keyword>
<name>A0A919XDH1_9BACL</name>